<dbReference type="SUPFAM" id="SSF53098">
    <property type="entry name" value="Ribonuclease H-like"/>
    <property type="match status" value="1"/>
</dbReference>
<accession>A0A8J4PL47</accession>
<evidence type="ECO:0000313" key="2">
    <source>
        <dbReference type="EMBL" id="KAF2069940.1"/>
    </source>
</evidence>
<name>A0A8J4PL47_9MYCE</name>
<comment type="caution">
    <text evidence="2">The sequence shown here is derived from an EMBL/GenBank/DDBJ whole genome shotgun (WGS) entry which is preliminary data.</text>
</comment>
<feature type="region of interest" description="Disordered" evidence="1">
    <location>
        <begin position="333"/>
        <end position="353"/>
    </location>
</feature>
<feature type="compositionally biased region" description="Low complexity" evidence="1">
    <location>
        <begin position="13"/>
        <end position="25"/>
    </location>
</feature>
<feature type="compositionally biased region" description="Low complexity" evidence="1">
    <location>
        <begin position="344"/>
        <end position="353"/>
    </location>
</feature>
<reference evidence="2" key="1">
    <citation type="submission" date="2020-01" db="EMBL/GenBank/DDBJ databases">
        <title>Development of genomics and gene disruption for Polysphondylium violaceum indicates a role for the polyketide synthase stlB in stalk morphogenesis.</title>
        <authorList>
            <person name="Narita B."/>
            <person name="Kawabe Y."/>
            <person name="Kin K."/>
            <person name="Saito T."/>
            <person name="Gibbs R."/>
            <person name="Kuspa A."/>
            <person name="Muzny D."/>
            <person name="Queller D."/>
            <person name="Richards S."/>
            <person name="Strassman J."/>
            <person name="Sucgang R."/>
            <person name="Worley K."/>
            <person name="Schaap P."/>
        </authorList>
    </citation>
    <scope>NUCLEOTIDE SEQUENCE</scope>
    <source>
        <strain evidence="2">QSvi11</strain>
    </source>
</reference>
<dbReference type="AlphaFoldDB" id="A0A8J4PL47"/>
<dbReference type="EMBL" id="AJWJ01000569">
    <property type="protein sequence ID" value="KAF2069940.1"/>
    <property type="molecule type" value="Genomic_DNA"/>
</dbReference>
<dbReference type="OrthoDB" id="1607513at2759"/>
<feature type="region of interest" description="Disordered" evidence="1">
    <location>
        <begin position="1"/>
        <end position="25"/>
    </location>
</feature>
<gene>
    <name evidence="2" type="ORF">CYY_008737</name>
</gene>
<evidence type="ECO:0000313" key="3">
    <source>
        <dbReference type="Proteomes" id="UP000695562"/>
    </source>
</evidence>
<dbReference type="PANTHER" id="PTHR20916:SF26">
    <property type="entry name" value="CYSTEINE-RICH PROTEIN 2-BINDING PROTEIN"/>
    <property type="match status" value="1"/>
</dbReference>
<proteinExistence type="predicted"/>
<keyword evidence="3" id="KW-1185">Reference proteome</keyword>
<sequence length="695" mass="79893">MNVNSKRPNDVDNSNNSNGGYSNSYPQQQLAKRLKVNNEYLQLFPTAEERNTAKDLFCKDENSAYNYFDFDSGLCKLCAEPLAIIKKKDKKILGRLSNFKTHLEGVHSISHEKSSKISNKNIITTTPITVHNLVENDTNQQRSLQQYNYEEDFDNNNNDSNDIYDDIENIPIHVGPSKSLDNNNNNNNNNSKQSTIINDILPEKILIKMDLKKMAYMSLTHDIWTNRGGFNQSFFSISAHGLVEENNLLIRKTFTLDTYDLFFERQTSKQHLASLIKQTMDKWELDPTKVYFCIGDNDKIALEFVNEANLKPFICLPYSLQLALNPLIENNTDSPDQCEKEENSNNNNNINLNQNTTLEDLENISIADLKMYYNNNSSAITTAVKKRVALNKDEIISQLLQFIKTAPFKQILIRQLKKEIKASQDKEPFVVARGLIKKFLRLKEFMNQSSKNLNLSDLLPSLDLETTFMTKWRNTLQGLDVFYKTFDFIKTNYPQQGEEISAILTKDSNNQLLDIIDILKLFNNAIERFSKEDQVELSLVYIEILKLTSNLDNSSKKVYQSGLGVDIAMELSNHIHRESCQFLGSPQAQIATFLNPKYFQDLARLAGKEKFKEIRDLVKKEANIGNDEIMDDDGATEIHAYIVLSRQQGITDPLEFWLQYKKSLPQLYDLVLKYMSIPSVINSPIPLERIFSNNF</sequence>
<protein>
    <submittedName>
        <fullName evidence="2">Uncharacterized protein</fullName>
    </submittedName>
</protein>
<dbReference type="GO" id="GO:0004402">
    <property type="term" value="F:histone acetyltransferase activity"/>
    <property type="evidence" value="ECO:0007669"/>
    <property type="project" value="TreeGrafter"/>
</dbReference>
<dbReference type="Proteomes" id="UP000695562">
    <property type="component" value="Unassembled WGS sequence"/>
</dbReference>
<dbReference type="InterPro" id="IPR012337">
    <property type="entry name" value="RNaseH-like_sf"/>
</dbReference>
<dbReference type="PANTHER" id="PTHR20916">
    <property type="entry name" value="CYSTEINE AND GLYCINE-RICH PROTEIN 2 BINDING PROTEIN"/>
    <property type="match status" value="1"/>
</dbReference>
<organism evidence="2 3">
    <name type="scientific">Polysphondylium violaceum</name>
    <dbReference type="NCBI Taxonomy" id="133409"/>
    <lineage>
        <taxon>Eukaryota</taxon>
        <taxon>Amoebozoa</taxon>
        <taxon>Evosea</taxon>
        <taxon>Eumycetozoa</taxon>
        <taxon>Dictyostelia</taxon>
        <taxon>Dictyosteliales</taxon>
        <taxon>Dictyosteliaceae</taxon>
        <taxon>Polysphondylium</taxon>
    </lineage>
</organism>
<evidence type="ECO:0000256" key="1">
    <source>
        <dbReference type="SAM" id="MobiDB-lite"/>
    </source>
</evidence>
<feature type="region of interest" description="Disordered" evidence="1">
    <location>
        <begin position="174"/>
        <end position="193"/>
    </location>
</feature>